<dbReference type="Pfam" id="PF07331">
    <property type="entry name" value="TctB"/>
    <property type="match status" value="1"/>
</dbReference>
<feature type="transmembrane region" description="Helical" evidence="1">
    <location>
        <begin position="45"/>
        <end position="66"/>
    </location>
</feature>
<comment type="caution">
    <text evidence="3">The sequence shown here is derived from an EMBL/GenBank/DDBJ whole genome shotgun (WGS) entry which is preliminary data.</text>
</comment>
<organism evidence="3 4">
    <name type="scientific">Pseudorhodoferax soli</name>
    <dbReference type="NCBI Taxonomy" id="545864"/>
    <lineage>
        <taxon>Bacteria</taxon>
        <taxon>Pseudomonadati</taxon>
        <taxon>Pseudomonadota</taxon>
        <taxon>Betaproteobacteria</taxon>
        <taxon>Burkholderiales</taxon>
        <taxon>Comamonadaceae</taxon>
    </lineage>
</organism>
<evidence type="ECO:0000256" key="1">
    <source>
        <dbReference type="SAM" id="Phobius"/>
    </source>
</evidence>
<dbReference type="InterPro" id="IPR009936">
    <property type="entry name" value="DUF1468"/>
</dbReference>
<protein>
    <submittedName>
        <fullName evidence="3">Tripartite tricarboxylate transporter TctB family protein</fullName>
    </submittedName>
</protein>
<keyword evidence="4" id="KW-1185">Reference proteome</keyword>
<evidence type="ECO:0000313" key="3">
    <source>
        <dbReference type="EMBL" id="RCW72807.1"/>
    </source>
</evidence>
<keyword evidence="1" id="KW-0812">Transmembrane</keyword>
<name>A0A368Y1Y3_9BURK</name>
<sequence length="164" mass="17566">MPVSIRRQAMEVTMAGLLAAFSAVVIYGSLQLASGWGDTGPQAGYFPLRLAVLLLAVSLALLVQAVRQPVQGTFADGTQLRRVFSLFGPTVVLAVAAPFLGFYLASALFLLYMCRVHGGFGWGRSLLIGFGAAIVLYAVFELWFGVPLARGPLEDWLDTLRTAA</sequence>
<dbReference type="RefSeq" id="WP_170168177.1">
    <property type="nucleotide sequence ID" value="NZ_QPJK01000003.1"/>
</dbReference>
<proteinExistence type="predicted"/>
<dbReference type="Proteomes" id="UP000252884">
    <property type="component" value="Unassembled WGS sequence"/>
</dbReference>
<keyword evidence="1" id="KW-1133">Transmembrane helix</keyword>
<keyword evidence="1" id="KW-0472">Membrane</keyword>
<accession>A0A368Y1Y3</accession>
<dbReference type="AlphaFoldDB" id="A0A368Y1Y3"/>
<feature type="transmembrane region" description="Helical" evidence="1">
    <location>
        <begin position="12"/>
        <end position="33"/>
    </location>
</feature>
<feature type="transmembrane region" description="Helical" evidence="1">
    <location>
        <begin position="86"/>
        <end position="113"/>
    </location>
</feature>
<feature type="domain" description="DUF1468" evidence="2">
    <location>
        <begin position="14"/>
        <end position="148"/>
    </location>
</feature>
<reference evidence="3 4" key="1">
    <citation type="submission" date="2018-07" db="EMBL/GenBank/DDBJ databases">
        <title>Genomic Encyclopedia of Type Strains, Phase IV (KMG-IV): sequencing the most valuable type-strain genomes for metagenomic binning, comparative biology and taxonomic classification.</title>
        <authorList>
            <person name="Goeker M."/>
        </authorList>
    </citation>
    <scope>NUCLEOTIDE SEQUENCE [LARGE SCALE GENOMIC DNA]</scope>
    <source>
        <strain evidence="3 4">DSM 21634</strain>
    </source>
</reference>
<feature type="transmembrane region" description="Helical" evidence="1">
    <location>
        <begin position="125"/>
        <end position="144"/>
    </location>
</feature>
<dbReference type="EMBL" id="QPJK01000003">
    <property type="protein sequence ID" value="RCW72807.1"/>
    <property type="molecule type" value="Genomic_DNA"/>
</dbReference>
<evidence type="ECO:0000259" key="2">
    <source>
        <dbReference type="Pfam" id="PF07331"/>
    </source>
</evidence>
<gene>
    <name evidence="3" type="ORF">DES41_103414</name>
</gene>
<evidence type="ECO:0000313" key="4">
    <source>
        <dbReference type="Proteomes" id="UP000252884"/>
    </source>
</evidence>